<dbReference type="Proteomes" id="UP001638806">
    <property type="component" value="Unassembled WGS sequence"/>
</dbReference>
<keyword evidence="2" id="KW-1185">Reference proteome</keyword>
<reference evidence="1" key="1">
    <citation type="submission" date="2024-12" db="EMBL/GenBank/DDBJ databases">
        <title>Comparative genomics and development of molecular markers within Purpureocillium lilacinum and among Purpureocillium species.</title>
        <authorList>
            <person name="Yeh Z.-Y."/>
            <person name="Ni N.-T."/>
            <person name="Lo P.-H."/>
            <person name="Mushyakhwo K."/>
            <person name="Lin C.-F."/>
            <person name="Nai Y.-S."/>
        </authorList>
    </citation>
    <scope>NUCLEOTIDE SEQUENCE</scope>
    <source>
        <strain evidence="1">NCHU-NPUST-175</strain>
    </source>
</reference>
<proteinExistence type="predicted"/>
<evidence type="ECO:0000313" key="2">
    <source>
        <dbReference type="Proteomes" id="UP001638806"/>
    </source>
</evidence>
<dbReference type="EMBL" id="JBGNUJ010000007">
    <property type="protein sequence ID" value="KAL3958151.1"/>
    <property type="molecule type" value="Genomic_DNA"/>
</dbReference>
<protein>
    <submittedName>
        <fullName evidence="1">Uncharacterized protein</fullName>
    </submittedName>
</protein>
<gene>
    <name evidence="1" type="ORF">ACCO45_008729</name>
</gene>
<comment type="caution">
    <text evidence="1">The sequence shown here is derived from an EMBL/GenBank/DDBJ whole genome shotgun (WGS) entry which is preliminary data.</text>
</comment>
<name>A0ACC4DRT1_PURLI</name>
<evidence type="ECO:0000313" key="1">
    <source>
        <dbReference type="EMBL" id="KAL3958151.1"/>
    </source>
</evidence>
<organism evidence="1 2">
    <name type="scientific">Purpureocillium lilacinum</name>
    <name type="common">Paecilomyces lilacinus</name>
    <dbReference type="NCBI Taxonomy" id="33203"/>
    <lineage>
        <taxon>Eukaryota</taxon>
        <taxon>Fungi</taxon>
        <taxon>Dikarya</taxon>
        <taxon>Ascomycota</taxon>
        <taxon>Pezizomycotina</taxon>
        <taxon>Sordariomycetes</taxon>
        <taxon>Hypocreomycetidae</taxon>
        <taxon>Hypocreales</taxon>
        <taxon>Ophiocordycipitaceae</taxon>
        <taxon>Purpureocillium</taxon>
    </lineage>
</organism>
<accession>A0ACC4DRT1</accession>
<sequence>MVLLGIELGGVSQHWRSATVICLVTFGLLFTGLFAIYESYTAKYPIISPATFRDRASIAAYALSFLHAFTFMGGCYWLPLYYQTVMSATSLRSGLYLLPLVLSLGTTVVAAGIIIKRTGNYRIPIITTFFLLTLGFGLFTGLGHPTSWAKVIIFQIIAGCGIGPNFQALLVSLQANVEPSEIGSATCTIAFLRQIGSAVSIVVGGVIFNNEMQNQHEGLAKLIGPSLAGVYGSENAAAAAHQVRDLPTADRAVVAHAYWKALQKTFIAYACCSFTGFCVSFLVEQKTLKEIHAEHKTGLASLKRRCEIKALPADHEI</sequence>